<sequence>MHRKPNLPTKLCPVCQKPFSWRKKWAKVWSEVIYCSERCRRNKIKLKTSL</sequence>
<gene>
    <name evidence="1" type="ORF">JR347_15855</name>
</gene>
<dbReference type="Pfam" id="PF10013">
    <property type="entry name" value="DUF2256"/>
    <property type="match status" value="1"/>
</dbReference>
<dbReference type="PIRSF" id="PIRSF037205">
    <property type="entry name" value="UCP037205"/>
    <property type="match status" value="1"/>
</dbReference>
<keyword evidence="2" id="KW-1185">Reference proteome</keyword>
<protein>
    <submittedName>
        <fullName evidence="1">DUF2256 domain-containing protein</fullName>
    </submittedName>
</protein>
<evidence type="ECO:0000313" key="1">
    <source>
        <dbReference type="EMBL" id="QSE97049.1"/>
    </source>
</evidence>
<dbReference type="RefSeq" id="WP_205721562.1">
    <property type="nucleotide sequence ID" value="NZ_CP070608.1"/>
</dbReference>
<organism evidence="1 2">
    <name type="scientific">Fulvivirga lutea</name>
    <dbReference type="NCBI Taxonomy" id="2810512"/>
    <lineage>
        <taxon>Bacteria</taxon>
        <taxon>Pseudomonadati</taxon>
        <taxon>Bacteroidota</taxon>
        <taxon>Cytophagia</taxon>
        <taxon>Cytophagales</taxon>
        <taxon>Fulvivirgaceae</taxon>
        <taxon>Fulvivirga</taxon>
    </lineage>
</organism>
<dbReference type="InterPro" id="IPR017136">
    <property type="entry name" value="UCP037205"/>
</dbReference>
<dbReference type="PANTHER" id="PTHR37463:SF1">
    <property type="entry name" value="DUF2256 DOMAIN-CONTAINING PROTEIN"/>
    <property type="match status" value="1"/>
</dbReference>
<accession>A0A974WER1</accession>
<evidence type="ECO:0000313" key="2">
    <source>
        <dbReference type="Proteomes" id="UP000662783"/>
    </source>
</evidence>
<dbReference type="AlphaFoldDB" id="A0A974WER1"/>
<name>A0A974WER1_9BACT</name>
<reference evidence="1" key="1">
    <citation type="submission" date="2021-02" db="EMBL/GenBank/DDBJ databases">
        <title>Fulvivirga sp. S481 isolated from sea water.</title>
        <authorList>
            <person name="Bae S.S."/>
            <person name="Baek K."/>
        </authorList>
    </citation>
    <scope>NUCLEOTIDE SEQUENCE</scope>
    <source>
        <strain evidence="1">S481</strain>
    </source>
</reference>
<dbReference type="PANTHER" id="PTHR37463">
    <property type="entry name" value="GSL3115 PROTEIN"/>
    <property type="match status" value="1"/>
</dbReference>
<proteinExistence type="predicted"/>
<dbReference type="KEGG" id="fuv:JR347_15855"/>
<dbReference type="EMBL" id="CP070608">
    <property type="protein sequence ID" value="QSE97049.1"/>
    <property type="molecule type" value="Genomic_DNA"/>
</dbReference>
<dbReference type="Proteomes" id="UP000662783">
    <property type="component" value="Chromosome"/>
</dbReference>